<dbReference type="InterPro" id="IPR042177">
    <property type="entry name" value="Cell/Rod_1"/>
</dbReference>
<dbReference type="STRING" id="698758.AXY_10160"/>
<dbReference type="Gene3D" id="2.40.10.340">
    <property type="entry name" value="Rod shape-determining protein MreC, domain 1"/>
    <property type="match status" value="1"/>
</dbReference>
<dbReference type="NCBIfam" id="TIGR00219">
    <property type="entry name" value="mreC"/>
    <property type="match status" value="1"/>
</dbReference>
<dbReference type="OrthoDB" id="9792313at2"/>
<evidence type="ECO:0000256" key="3">
    <source>
        <dbReference type="ARBA" id="ARBA00022960"/>
    </source>
</evidence>
<feature type="coiled-coil region" evidence="6">
    <location>
        <begin position="68"/>
        <end position="112"/>
    </location>
</feature>
<evidence type="ECO:0000256" key="5">
    <source>
        <dbReference type="PIRNR" id="PIRNR038471"/>
    </source>
</evidence>
<evidence type="ECO:0000256" key="2">
    <source>
        <dbReference type="ARBA" id="ARBA00013855"/>
    </source>
</evidence>
<reference evidence="8 9" key="1">
    <citation type="submission" date="2011-01" db="EMBL/GenBank/DDBJ databases">
        <title>Whole genome sequence of Amphibacillus xylinus NBRC 15112.</title>
        <authorList>
            <person name="Nakazawa H."/>
            <person name="Katano Y."/>
            <person name="Nakamura S."/>
            <person name="Sasagawa M."/>
            <person name="Fukada J."/>
            <person name="Arai T."/>
            <person name="Sasakura N."/>
            <person name="Mochizuki D."/>
            <person name="Hosoyama A."/>
            <person name="Harada K."/>
            <person name="Horikawa H."/>
            <person name="Kato Y."/>
            <person name="Harada T."/>
            <person name="Sasaki K."/>
            <person name="Sekiguchi M."/>
            <person name="Hodoyama M."/>
            <person name="Nishiko R."/>
            <person name="Narita H."/>
            <person name="Hanamaki A."/>
            <person name="Hata C."/>
            <person name="Konno Y."/>
            <person name="Niimura Y."/>
            <person name="Yamazaki S."/>
            <person name="Fujita N."/>
        </authorList>
    </citation>
    <scope>NUCLEOTIDE SEQUENCE [LARGE SCALE GENOMIC DNA]</scope>
    <source>
        <strain evidence="9">ATCC 51415 / DSM 6626 / JCM 7361 / LMG 17667 / NBRC 15112 / Ep01</strain>
    </source>
</reference>
<comment type="similarity">
    <text evidence="1 5">Belongs to the MreC family.</text>
</comment>
<dbReference type="Gene3D" id="2.40.10.350">
    <property type="entry name" value="Rod shape-determining protein MreC, domain 2"/>
    <property type="match status" value="1"/>
</dbReference>
<dbReference type="EMBL" id="AP012050">
    <property type="protein sequence ID" value="BAM47148.1"/>
    <property type="molecule type" value="Genomic_DNA"/>
</dbReference>
<protein>
    <recommendedName>
        <fullName evidence="2 5">Cell shape-determining protein MreC</fullName>
    </recommendedName>
    <alternativeName>
        <fullName evidence="4 5">Cell shape protein MreC</fullName>
    </alternativeName>
</protein>
<gene>
    <name evidence="8" type="primary">mreC</name>
    <name evidence="8" type="ordered locus">AXY_10160</name>
</gene>
<evidence type="ECO:0000256" key="1">
    <source>
        <dbReference type="ARBA" id="ARBA00009369"/>
    </source>
</evidence>
<evidence type="ECO:0000313" key="9">
    <source>
        <dbReference type="Proteomes" id="UP000006294"/>
    </source>
</evidence>
<keyword evidence="3 5" id="KW-0133">Cell shape</keyword>
<dbReference type="PANTHER" id="PTHR34138">
    <property type="entry name" value="CELL SHAPE-DETERMINING PROTEIN MREC"/>
    <property type="match status" value="1"/>
</dbReference>
<evidence type="ECO:0000313" key="8">
    <source>
        <dbReference type="EMBL" id="BAM47148.1"/>
    </source>
</evidence>
<evidence type="ECO:0000256" key="4">
    <source>
        <dbReference type="ARBA" id="ARBA00032089"/>
    </source>
</evidence>
<dbReference type="PANTHER" id="PTHR34138:SF1">
    <property type="entry name" value="CELL SHAPE-DETERMINING PROTEIN MREC"/>
    <property type="match status" value="1"/>
</dbReference>
<dbReference type="Gene3D" id="1.20.5.490">
    <property type="entry name" value="Single helix bin"/>
    <property type="match status" value="1"/>
</dbReference>
<proteinExistence type="inferred from homology"/>
<dbReference type="PATRIC" id="fig|698758.3.peg.1011"/>
<dbReference type="InterPro" id="IPR007221">
    <property type="entry name" value="MreC"/>
</dbReference>
<name>K0J779_AMPXN</name>
<dbReference type="KEGG" id="axl:AXY_10160"/>
<accession>K0J779</accession>
<organism evidence="8 9">
    <name type="scientific">Amphibacillus xylanus (strain ATCC 51415 / DSM 6626 / JCM 7361 / LMG 17667 / NBRC 15112 / Ep01)</name>
    <dbReference type="NCBI Taxonomy" id="698758"/>
    <lineage>
        <taxon>Bacteria</taxon>
        <taxon>Bacillati</taxon>
        <taxon>Bacillota</taxon>
        <taxon>Bacilli</taxon>
        <taxon>Bacillales</taxon>
        <taxon>Bacillaceae</taxon>
        <taxon>Amphibacillus</taxon>
    </lineage>
</organism>
<dbReference type="InterPro" id="IPR055342">
    <property type="entry name" value="MreC_beta-barrel_core"/>
</dbReference>
<dbReference type="Pfam" id="PF04085">
    <property type="entry name" value="MreC"/>
    <property type="match status" value="1"/>
</dbReference>
<keyword evidence="9" id="KW-1185">Reference proteome</keyword>
<sequence length="292" mass="33280">MSFFRRKRLFSILLALIILVGLIGFSLVDRDQKTTIEEFLQDTFGWAQSIVLKPINYVTDIVSNIDDMKNMYEENQVLKENLAQYQKVLYEVQELRKENDELMAIVEKTESIRDYTPIHATVIARSPEEWFKQVTINKGKQDGVRKDMAVITAEGMIGKIQSASQFTSSVLLLNGFDRSNRIAVNVKLPDSEETARGFILGYHEEKEQLLLEFTEYYDEIPEGEFVFSSGLGGVFPDGLEIGQIKEVTTDQYGLTQIAYVEPSANMNDLRHVIIVDRDIESILDVDEGEADD</sequence>
<dbReference type="GO" id="GO:0008360">
    <property type="term" value="P:regulation of cell shape"/>
    <property type="evidence" value="ECO:0007669"/>
    <property type="project" value="UniProtKB-KW"/>
</dbReference>
<dbReference type="PIRSF" id="PIRSF038471">
    <property type="entry name" value="MreC"/>
    <property type="match status" value="1"/>
</dbReference>
<dbReference type="AlphaFoldDB" id="K0J779"/>
<dbReference type="HOGENOM" id="CLU_042663_1_1_9"/>
<dbReference type="Proteomes" id="UP000006294">
    <property type="component" value="Chromosome"/>
</dbReference>
<feature type="domain" description="Rod shape-determining protein MreC beta-barrel core" evidence="7">
    <location>
        <begin position="122"/>
        <end position="275"/>
    </location>
</feature>
<dbReference type="eggNOG" id="COG1792">
    <property type="taxonomic scope" value="Bacteria"/>
</dbReference>
<dbReference type="InterPro" id="IPR042175">
    <property type="entry name" value="Cell/Rod_MreC_2"/>
</dbReference>
<keyword evidence="6" id="KW-0175">Coiled coil</keyword>
<dbReference type="RefSeq" id="WP_015009753.1">
    <property type="nucleotide sequence ID" value="NC_018704.1"/>
</dbReference>
<evidence type="ECO:0000259" key="7">
    <source>
        <dbReference type="Pfam" id="PF04085"/>
    </source>
</evidence>
<comment type="function">
    <text evidence="5">Involved in formation and maintenance of cell shape.</text>
</comment>
<evidence type="ECO:0000256" key="6">
    <source>
        <dbReference type="SAM" id="Coils"/>
    </source>
</evidence>
<dbReference type="GO" id="GO:0005886">
    <property type="term" value="C:plasma membrane"/>
    <property type="evidence" value="ECO:0007669"/>
    <property type="project" value="TreeGrafter"/>
</dbReference>